<evidence type="ECO:0000313" key="4">
    <source>
        <dbReference type="Proteomes" id="UP000199531"/>
    </source>
</evidence>
<dbReference type="InterPro" id="IPR029063">
    <property type="entry name" value="SAM-dependent_MTases_sf"/>
</dbReference>
<sequence>MSEQIIDLAQWFHTPAGRYLREWELRHCDQAVADCFGYHALQIGGETLPLLRNSRVKRRWLAGIDTLEPALAADHGLPVEVPQEVDATLADELDADVCIGDLAHEGQIPLSLVVEPMALPFAENSLDLVVLPHTLEASADPHATLREVERVLVPEGRLIVIGFNPVSLWGTQQWRSVLAQRMGSGAPAFIPDIDDLIGHRRLRDWLRLLNLEVDGGRFGCYRPGLRSEAWYERLRWMEHAGDRWWPILGGVYFIEAVKRVRGVRMIQPRWKVAKQARSTVPLAQGERHATHRAQPSAQTPRTRP</sequence>
<dbReference type="Pfam" id="PF08241">
    <property type="entry name" value="Methyltransf_11"/>
    <property type="match status" value="1"/>
</dbReference>
<organism evidence="3 4">
    <name type="scientific">Brachymonas denitrificans DSM 15123</name>
    <dbReference type="NCBI Taxonomy" id="1121117"/>
    <lineage>
        <taxon>Bacteria</taxon>
        <taxon>Pseudomonadati</taxon>
        <taxon>Pseudomonadota</taxon>
        <taxon>Betaproteobacteria</taxon>
        <taxon>Burkholderiales</taxon>
        <taxon>Comamonadaceae</taxon>
        <taxon>Brachymonas</taxon>
    </lineage>
</organism>
<dbReference type="Proteomes" id="UP000199531">
    <property type="component" value="Unassembled WGS sequence"/>
</dbReference>
<evidence type="ECO:0000313" key="3">
    <source>
        <dbReference type="EMBL" id="SEN29580.1"/>
    </source>
</evidence>
<protein>
    <submittedName>
        <fullName evidence="3">Methyltransferase domain-containing protein</fullName>
    </submittedName>
</protein>
<proteinExistence type="predicted"/>
<keyword evidence="4" id="KW-1185">Reference proteome</keyword>
<dbReference type="OrthoDB" id="6191410at2"/>
<dbReference type="GO" id="GO:0008757">
    <property type="term" value="F:S-adenosylmethionine-dependent methyltransferase activity"/>
    <property type="evidence" value="ECO:0007669"/>
    <property type="project" value="InterPro"/>
</dbReference>
<feature type="region of interest" description="Disordered" evidence="1">
    <location>
        <begin position="281"/>
        <end position="304"/>
    </location>
</feature>
<gene>
    <name evidence="3" type="ORF">SAMN02745977_01012</name>
</gene>
<evidence type="ECO:0000259" key="2">
    <source>
        <dbReference type="Pfam" id="PF08241"/>
    </source>
</evidence>
<dbReference type="EMBL" id="FOCW01000001">
    <property type="protein sequence ID" value="SEN29580.1"/>
    <property type="molecule type" value="Genomic_DNA"/>
</dbReference>
<name>A0A1H8FDD7_9BURK</name>
<dbReference type="SUPFAM" id="SSF53335">
    <property type="entry name" value="S-adenosyl-L-methionine-dependent methyltransferases"/>
    <property type="match status" value="1"/>
</dbReference>
<dbReference type="STRING" id="1121117.SAMN02745977_01012"/>
<dbReference type="Gene3D" id="3.40.50.150">
    <property type="entry name" value="Vaccinia Virus protein VP39"/>
    <property type="match status" value="1"/>
</dbReference>
<dbReference type="AlphaFoldDB" id="A0A1H8FDD7"/>
<accession>A0A1H8FDD7</accession>
<evidence type="ECO:0000256" key="1">
    <source>
        <dbReference type="SAM" id="MobiDB-lite"/>
    </source>
</evidence>
<feature type="domain" description="Methyltransferase type 11" evidence="2">
    <location>
        <begin position="110"/>
        <end position="160"/>
    </location>
</feature>
<reference evidence="3 4" key="1">
    <citation type="submission" date="2016-10" db="EMBL/GenBank/DDBJ databases">
        <authorList>
            <person name="de Groot N.N."/>
        </authorList>
    </citation>
    <scope>NUCLEOTIDE SEQUENCE [LARGE SCALE GENOMIC DNA]</scope>
    <source>
        <strain evidence="3 4">DSM 15123</strain>
    </source>
</reference>
<keyword evidence="3" id="KW-0808">Transferase</keyword>
<dbReference type="GO" id="GO:0032259">
    <property type="term" value="P:methylation"/>
    <property type="evidence" value="ECO:0007669"/>
    <property type="project" value="UniProtKB-KW"/>
</dbReference>
<dbReference type="InterPro" id="IPR013216">
    <property type="entry name" value="Methyltransf_11"/>
</dbReference>
<keyword evidence="3" id="KW-0489">Methyltransferase</keyword>
<feature type="compositionally biased region" description="Polar residues" evidence="1">
    <location>
        <begin position="293"/>
        <end position="304"/>
    </location>
</feature>